<reference evidence="2 3" key="1">
    <citation type="submission" date="2016-07" db="EMBL/GenBank/DDBJ databases">
        <title>Pervasive Adenine N6-methylation of Active Genes in Fungi.</title>
        <authorList>
            <consortium name="DOE Joint Genome Institute"/>
            <person name="Mondo S.J."/>
            <person name="Dannebaum R.O."/>
            <person name="Kuo R.C."/>
            <person name="Labutti K."/>
            <person name="Haridas S."/>
            <person name="Kuo A."/>
            <person name="Salamov A."/>
            <person name="Ahrendt S.R."/>
            <person name="Lipzen A."/>
            <person name="Sullivan W."/>
            <person name="Andreopoulos W.B."/>
            <person name="Clum A."/>
            <person name="Lindquist E."/>
            <person name="Daum C."/>
            <person name="Ramamoorthy G.K."/>
            <person name="Gryganskyi A."/>
            <person name="Culley D."/>
            <person name="Magnuson J.K."/>
            <person name="James T.Y."/>
            <person name="O'Malley M.A."/>
            <person name="Stajich J.E."/>
            <person name="Spatafora J.W."/>
            <person name="Visel A."/>
            <person name="Grigoriev I.V."/>
        </authorList>
    </citation>
    <scope>NUCLEOTIDE SEQUENCE [LARGE SCALE GENOMIC DNA]</scope>
    <source>
        <strain evidence="2 3">JEL800</strain>
    </source>
</reference>
<dbReference type="Proteomes" id="UP000193642">
    <property type="component" value="Unassembled WGS sequence"/>
</dbReference>
<feature type="compositionally biased region" description="Low complexity" evidence="1">
    <location>
        <begin position="141"/>
        <end position="173"/>
    </location>
</feature>
<name>A0A1Y2BWX6_9FUNG</name>
<comment type="caution">
    <text evidence="2">The sequence shown here is derived from an EMBL/GenBank/DDBJ whole genome shotgun (WGS) entry which is preliminary data.</text>
</comment>
<evidence type="ECO:0000256" key="1">
    <source>
        <dbReference type="SAM" id="MobiDB-lite"/>
    </source>
</evidence>
<protein>
    <submittedName>
        <fullName evidence="2">Uncharacterized protein</fullName>
    </submittedName>
</protein>
<accession>A0A1Y2BWX6</accession>
<dbReference type="AlphaFoldDB" id="A0A1Y2BWX6"/>
<organism evidence="2 3">
    <name type="scientific">Rhizoclosmatium globosum</name>
    <dbReference type="NCBI Taxonomy" id="329046"/>
    <lineage>
        <taxon>Eukaryota</taxon>
        <taxon>Fungi</taxon>
        <taxon>Fungi incertae sedis</taxon>
        <taxon>Chytridiomycota</taxon>
        <taxon>Chytridiomycota incertae sedis</taxon>
        <taxon>Chytridiomycetes</taxon>
        <taxon>Chytridiales</taxon>
        <taxon>Chytriomycetaceae</taxon>
        <taxon>Rhizoclosmatium</taxon>
    </lineage>
</organism>
<sequence>MLSTSASSSSSSTSATSTSGFDALATVAQVGSDCFQTTNKPRETLDLIQSGKTAAVEHLNGANRKHTTAVRLKLRLLQDDRRKITKNELRRNQLVPAKMDLAFASFCLVAPTSPDLVVPSLPTLDWLNGCCFHPTPPAPQQPQQQRVSPQTQHSISQQQHQHQRSQSHPIPSSCQQPPPLNPFSDTHSNSIIPPSHQPHPKQQHRQQIPHQQQNVAPPPKQVSTSSIQIQTVPIPPTPTSSIQTMTDPIPPPRPPPKPITREFGVQTDPFIMPSVPPIIPAKDPSPTRMTKW</sequence>
<evidence type="ECO:0000313" key="2">
    <source>
        <dbReference type="EMBL" id="ORY39272.1"/>
    </source>
</evidence>
<evidence type="ECO:0000313" key="3">
    <source>
        <dbReference type="Proteomes" id="UP000193642"/>
    </source>
</evidence>
<feature type="compositionally biased region" description="Pro residues" evidence="1">
    <location>
        <begin position="248"/>
        <end position="258"/>
    </location>
</feature>
<dbReference type="EMBL" id="MCGO01000040">
    <property type="protein sequence ID" value="ORY39272.1"/>
    <property type="molecule type" value="Genomic_DNA"/>
</dbReference>
<proteinExistence type="predicted"/>
<keyword evidence="3" id="KW-1185">Reference proteome</keyword>
<gene>
    <name evidence="2" type="ORF">BCR33DRAFT_409484</name>
</gene>
<feature type="region of interest" description="Disordered" evidence="1">
    <location>
        <begin position="135"/>
        <end position="292"/>
    </location>
</feature>